<dbReference type="GO" id="GO:0016757">
    <property type="term" value="F:glycosyltransferase activity"/>
    <property type="evidence" value="ECO:0007669"/>
    <property type="project" value="InterPro"/>
</dbReference>
<accession>A0A0G1IVC1</accession>
<evidence type="ECO:0000256" key="1">
    <source>
        <dbReference type="SAM" id="Phobius"/>
    </source>
</evidence>
<protein>
    <submittedName>
        <fullName evidence="4">Glycosyltransferase, group 1 family</fullName>
    </submittedName>
</protein>
<name>A0A0G1IVC1_9BACT</name>
<keyword evidence="1" id="KW-1133">Transmembrane helix</keyword>
<sequence length="405" mass="45198">MPKSNKKIRILYVITKSSWGGAQRYVYDIATSLDKEMFEVAVAVGGDGILIEKLNSAGIHTIPIPFLQRDISVIKEFLSLFVLFKIFKSERPDIIHLNSSKIGGLGAVAAFIAKLLTKDYKPKTIFTAHGWGFNDDRFYFTRVIIYFLQLLSVLFCDCVIAVSRAVFNQGMYFPFSKHKFFLIYNGVVPPRFLKQSQARRKLADLARLDSSARQALLNKTEAEASEFLWLGTIAELTQNKGLNYLIETASLLKASGRKFKVFILGGGENEQKLKSQITALDLENEVFIVGFVPDAAIYLKAFDIFILPSTTEALAYALIEAGLAGLPVVANHVGGLPEIVENQIGGILVKPKNPEALAEALKILIENPELRKKYGKVSKKKVSQKFSFEKMLKETETLYKKTTPV</sequence>
<dbReference type="SUPFAM" id="SSF53756">
    <property type="entry name" value="UDP-Glycosyltransferase/glycogen phosphorylase"/>
    <property type="match status" value="1"/>
</dbReference>
<dbReference type="Proteomes" id="UP000034652">
    <property type="component" value="Unassembled WGS sequence"/>
</dbReference>
<gene>
    <name evidence="4" type="ORF">UW57_C0012G0030</name>
</gene>
<keyword evidence="4" id="KW-0808">Transferase</keyword>
<dbReference type="Pfam" id="PF00534">
    <property type="entry name" value="Glycos_transf_1"/>
    <property type="match status" value="1"/>
</dbReference>
<keyword evidence="1" id="KW-0812">Transmembrane</keyword>
<dbReference type="AlphaFoldDB" id="A0A0G1IVC1"/>
<feature type="domain" description="Glycosyl transferase family 1" evidence="2">
    <location>
        <begin position="230"/>
        <end position="380"/>
    </location>
</feature>
<feature type="domain" description="Glycosyltransferase subfamily 4-like N-terminal" evidence="3">
    <location>
        <begin position="19"/>
        <end position="187"/>
    </location>
</feature>
<dbReference type="InterPro" id="IPR028098">
    <property type="entry name" value="Glyco_trans_4-like_N"/>
</dbReference>
<comment type="caution">
    <text evidence="4">The sequence shown here is derived from an EMBL/GenBank/DDBJ whole genome shotgun (WGS) entry which is preliminary data.</text>
</comment>
<evidence type="ECO:0000313" key="4">
    <source>
        <dbReference type="EMBL" id="KKT62918.1"/>
    </source>
</evidence>
<evidence type="ECO:0000259" key="3">
    <source>
        <dbReference type="Pfam" id="PF13439"/>
    </source>
</evidence>
<proteinExistence type="predicted"/>
<keyword evidence="1" id="KW-0472">Membrane</keyword>
<evidence type="ECO:0000259" key="2">
    <source>
        <dbReference type="Pfam" id="PF00534"/>
    </source>
</evidence>
<dbReference type="InterPro" id="IPR001296">
    <property type="entry name" value="Glyco_trans_1"/>
</dbReference>
<dbReference type="PANTHER" id="PTHR12526">
    <property type="entry name" value="GLYCOSYLTRANSFERASE"/>
    <property type="match status" value="1"/>
</dbReference>
<reference evidence="4 5" key="1">
    <citation type="journal article" date="2015" name="Nature">
        <title>rRNA introns, odd ribosomes, and small enigmatic genomes across a large radiation of phyla.</title>
        <authorList>
            <person name="Brown C.T."/>
            <person name="Hug L.A."/>
            <person name="Thomas B.C."/>
            <person name="Sharon I."/>
            <person name="Castelle C.J."/>
            <person name="Singh A."/>
            <person name="Wilkins M.J."/>
            <person name="Williams K.H."/>
            <person name="Banfield J.F."/>
        </authorList>
    </citation>
    <scope>NUCLEOTIDE SEQUENCE [LARGE SCALE GENOMIC DNA]</scope>
</reference>
<dbReference type="EMBL" id="LCIV01000012">
    <property type="protein sequence ID" value="KKT62918.1"/>
    <property type="molecule type" value="Genomic_DNA"/>
</dbReference>
<feature type="transmembrane region" description="Helical" evidence="1">
    <location>
        <begin position="143"/>
        <end position="167"/>
    </location>
</feature>
<dbReference type="Gene3D" id="3.40.50.2000">
    <property type="entry name" value="Glycogen Phosphorylase B"/>
    <property type="match status" value="2"/>
</dbReference>
<organism evidence="4 5">
    <name type="scientific">Candidatus Giovannonibacteria bacterium GW2011_GWA1_44_29</name>
    <dbReference type="NCBI Taxonomy" id="1618646"/>
    <lineage>
        <taxon>Bacteria</taxon>
        <taxon>Candidatus Giovannoniibacteriota</taxon>
    </lineage>
</organism>
<evidence type="ECO:0000313" key="5">
    <source>
        <dbReference type="Proteomes" id="UP000034652"/>
    </source>
</evidence>
<dbReference type="STRING" id="1618646.UW57_C0012G0030"/>
<dbReference type="Pfam" id="PF13439">
    <property type="entry name" value="Glyco_transf_4"/>
    <property type="match status" value="1"/>
</dbReference>